<sequence>MYEYANRLKEEIQTRELLEKRCRVLSVAFETLRGHKNHGEASSSINLDTDEDQMDASTSNTYPSERLLTLTIEDIGRELVQAEARLELLDVDQLSVPPTNYEDILRESLKHKRYDMAWVIIREFGLHPYDLLEEVTKQAILADHYLSSVGECDTEWALANRQFLVKTRGKHASHWKVVISYVELALQHWPHDTKILRTVAYVFLGYSVQIPAWLETQYKASILAIFCVL</sequence>
<dbReference type="PANTHER" id="PTHR21286">
    <property type="entry name" value="NUCLEAR PORE COMPLEX PROTEIN NUP160"/>
    <property type="match status" value="1"/>
</dbReference>
<dbReference type="Proteomes" id="UP000887574">
    <property type="component" value="Unplaced"/>
</dbReference>
<dbReference type="InterPro" id="IPR021717">
    <property type="entry name" value="Nucleoporin_Nup160"/>
</dbReference>
<keyword evidence="2" id="KW-1185">Reference proteome</keyword>
<dbReference type="PANTHER" id="PTHR21286:SF0">
    <property type="entry name" value="NUCLEAR PORE COMPLEX PROTEIN NUP160"/>
    <property type="match status" value="1"/>
</dbReference>
<evidence type="ECO:0000313" key="2">
    <source>
        <dbReference type="Proteomes" id="UP000887574"/>
    </source>
</evidence>
<organism evidence="2 3">
    <name type="scientific">Ditylenchus dipsaci</name>
    <dbReference type="NCBI Taxonomy" id="166011"/>
    <lineage>
        <taxon>Eukaryota</taxon>
        <taxon>Metazoa</taxon>
        <taxon>Ecdysozoa</taxon>
        <taxon>Nematoda</taxon>
        <taxon>Chromadorea</taxon>
        <taxon>Rhabditida</taxon>
        <taxon>Tylenchina</taxon>
        <taxon>Tylenchomorpha</taxon>
        <taxon>Sphaerularioidea</taxon>
        <taxon>Anguinidae</taxon>
        <taxon>Anguininae</taxon>
        <taxon>Ditylenchus</taxon>
    </lineage>
</organism>
<proteinExistence type="predicted"/>
<accession>A0A915D5X3</accession>
<dbReference type="GO" id="GO:0017056">
    <property type="term" value="F:structural constituent of nuclear pore"/>
    <property type="evidence" value="ECO:0007669"/>
    <property type="project" value="TreeGrafter"/>
</dbReference>
<evidence type="ECO:0000313" key="3">
    <source>
        <dbReference type="WBParaSite" id="jg15903"/>
    </source>
</evidence>
<dbReference type="GO" id="GO:0005643">
    <property type="term" value="C:nuclear pore"/>
    <property type="evidence" value="ECO:0007669"/>
    <property type="project" value="TreeGrafter"/>
</dbReference>
<dbReference type="WBParaSite" id="jg15903">
    <property type="protein sequence ID" value="jg15903"/>
    <property type="gene ID" value="jg15903"/>
</dbReference>
<dbReference type="AlphaFoldDB" id="A0A915D5X3"/>
<name>A0A915D5X3_9BILA</name>
<feature type="region of interest" description="Disordered" evidence="1">
    <location>
        <begin position="37"/>
        <end position="60"/>
    </location>
</feature>
<protein>
    <submittedName>
        <fullName evidence="3">Uncharacterized protein</fullName>
    </submittedName>
</protein>
<evidence type="ECO:0000256" key="1">
    <source>
        <dbReference type="SAM" id="MobiDB-lite"/>
    </source>
</evidence>
<reference evidence="3" key="1">
    <citation type="submission" date="2022-11" db="UniProtKB">
        <authorList>
            <consortium name="WormBaseParasite"/>
        </authorList>
    </citation>
    <scope>IDENTIFICATION</scope>
</reference>